<dbReference type="Pfam" id="PF04178">
    <property type="entry name" value="Got1"/>
    <property type="match status" value="1"/>
</dbReference>
<dbReference type="PANTHER" id="PTHR23137:SF6">
    <property type="entry name" value="VESICLE TRANSPORT PROTEIN"/>
    <property type="match status" value="1"/>
</dbReference>
<evidence type="ECO:0000256" key="4">
    <source>
        <dbReference type="ARBA" id="ARBA00022927"/>
    </source>
</evidence>
<feature type="transmembrane region" description="Helical" evidence="8">
    <location>
        <begin position="173"/>
        <end position="193"/>
    </location>
</feature>
<dbReference type="GO" id="GO:0016192">
    <property type="term" value="P:vesicle-mediated transport"/>
    <property type="evidence" value="ECO:0007669"/>
    <property type="project" value="InterPro"/>
</dbReference>
<dbReference type="eggNOG" id="KOG2887">
    <property type="taxonomic scope" value="Eukaryota"/>
</dbReference>
<dbReference type="PANTHER" id="PTHR23137">
    <property type="entry name" value="VESICLE TRANSPORT PROTEIN-RELATED"/>
    <property type="match status" value="1"/>
</dbReference>
<feature type="transmembrane region" description="Helical" evidence="8">
    <location>
        <begin position="140"/>
        <end position="161"/>
    </location>
</feature>
<reference evidence="10 11" key="1">
    <citation type="submission" date="2011-02" db="EMBL/GenBank/DDBJ databases">
        <title>The Genome Sequence of Sphaeroforma arctica JP610.</title>
        <authorList>
            <consortium name="The Broad Institute Genome Sequencing Platform"/>
            <person name="Russ C."/>
            <person name="Cuomo C."/>
            <person name="Young S.K."/>
            <person name="Zeng Q."/>
            <person name="Gargeya S."/>
            <person name="Alvarado L."/>
            <person name="Berlin A."/>
            <person name="Chapman S.B."/>
            <person name="Chen Z."/>
            <person name="Freedman E."/>
            <person name="Gellesch M."/>
            <person name="Goldberg J."/>
            <person name="Griggs A."/>
            <person name="Gujja S."/>
            <person name="Heilman E."/>
            <person name="Heiman D."/>
            <person name="Howarth C."/>
            <person name="Mehta T."/>
            <person name="Neiman D."/>
            <person name="Pearson M."/>
            <person name="Roberts A."/>
            <person name="Saif S."/>
            <person name="Shea T."/>
            <person name="Shenoy N."/>
            <person name="Sisk P."/>
            <person name="Stolte C."/>
            <person name="Sykes S."/>
            <person name="White J."/>
            <person name="Yandava C."/>
            <person name="Burger G."/>
            <person name="Gray M.W."/>
            <person name="Holland P.W.H."/>
            <person name="King N."/>
            <person name="Lang F.B.F."/>
            <person name="Roger A.J."/>
            <person name="Ruiz-Trillo I."/>
            <person name="Haas B."/>
            <person name="Nusbaum C."/>
            <person name="Birren B."/>
        </authorList>
    </citation>
    <scope>NUCLEOTIDE SEQUENCE [LARGE SCALE GENOMIC DNA]</scope>
    <source>
        <strain evidence="10 11">JP610</strain>
    </source>
</reference>
<keyword evidence="5 8" id="KW-1133">Transmembrane helix</keyword>
<keyword evidence="2 8" id="KW-0813">Transport</keyword>
<feature type="transmembrane region" description="Helical" evidence="8">
    <location>
        <begin position="199"/>
        <end position="221"/>
    </location>
</feature>
<evidence type="ECO:0000256" key="6">
    <source>
        <dbReference type="ARBA" id="ARBA00023136"/>
    </source>
</evidence>
<evidence type="ECO:0000256" key="2">
    <source>
        <dbReference type="ARBA" id="ARBA00022448"/>
    </source>
</evidence>
<feature type="region of interest" description="Disordered" evidence="9">
    <location>
        <begin position="43"/>
        <end position="76"/>
    </location>
</feature>
<dbReference type="STRING" id="667725.A0A0L0G272"/>
<dbReference type="InterPro" id="IPR007305">
    <property type="entry name" value="Vesicle_transpt_Got1/SFT2"/>
</dbReference>
<evidence type="ECO:0000256" key="1">
    <source>
        <dbReference type="ARBA" id="ARBA00004141"/>
    </source>
</evidence>
<feature type="transmembrane region" description="Helical" evidence="8">
    <location>
        <begin position="112"/>
        <end position="134"/>
    </location>
</feature>
<dbReference type="RefSeq" id="XP_014156828.1">
    <property type="nucleotide sequence ID" value="XM_014301353.1"/>
</dbReference>
<feature type="compositionally biased region" description="Polar residues" evidence="9">
    <location>
        <begin position="53"/>
        <end position="72"/>
    </location>
</feature>
<accession>A0A0L0G272</accession>
<evidence type="ECO:0000256" key="8">
    <source>
        <dbReference type="RuleBase" id="RU363111"/>
    </source>
</evidence>
<gene>
    <name evidence="10" type="ORF">SARC_04793</name>
</gene>
<evidence type="ECO:0000256" key="9">
    <source>
        <dbReference type="SAM" id="MobiDB-lite"/>
    </source>
</evidence>
<evidence type="ECO:0000256" key="3">
    <source>
        <dbReference type="ARBA" id="ARBA00022692"/>
    </source>
</evidence>
<name>A0A0L0G272_9EUKA</name>
<evidence type="ECO:0000256" key="5">
    <source>
        <dbReference type="ARBA" id="ARBA00022989"/>
    </source>
</evidence>
<keyword evidence="11" id="KW-1185">Reference proteome</keyword>
<dbReference type="Proteomes" id="UP000054560">
    <property type="component" value="Unassembled WGS sequence"/>
</dbReference>
<dbReference type="GeneID" id="25905297"/>
<dbReference type="EMBL" id="KQ241879">
    <property type="protein sequence ID" value="KNC82926.1"/>
    <property type="molecule type" value="Genomic_DNA"/>
</dbReference>
<sequence length="237" mass="25513">MNFNKFKEGLSKAGDSIKSGVSTAGDSIKSGVSTAQSKWKNVINNNENDDSDQGNSSGTISSGRDTESTTSIAVEPDTIELATESDDVGLIDGVRQEVATWFNLTRAQRYQAFALSFGIGVIMILLGVLAIGFGNLSSFAVLYSLGNILLFGSSFFLSGFVGHLKVMFSEGRATASAVALGSIVLTLFAAFWWKSKILVLLFVFIQVGANLWYSLSYIPYARAWVTKILSRTLDDGQ</sequence>
<comment type="function">
    <text evidence="8">May be involved in fusion of retrograde transport vesicles derived from an endocytic compartment with the Golgi complex.</text>
</comment>
<evidence type="ECO:0000313" key="11">
    <source>
        <dbReference type="Proteomes" id="UP000054560"/>
    </source>
</evidence>
<protein>
    <recommendedName>
        <fullName evidence="8">Vesicle transport protein</fullName>
    </recommendedName>
</protein>
<dbReference type="GO" id="GO:0016020">
    <property type="term" value="C:membrane"/>
    <property type="evidence" value="ECO:0007669"/>
    <property type="project" value="UniProtKB-SubCell"/>
</dbReference>
<keyword evidence="6 8" id="KW-0472">Membrane</keyword>
<proteinExistence type="inferred from homology"/>
<dbReference type="AlphaFoldDB" id="A0A0L0G272"/>
<dbReference type="GO" id="GO:0005737">
    <property type="term" value="C:cytoplasm"/>
    <property type="evidence" value="ECO:0007669"/>
    <property type="project" value="UniProtKB-ARBA"/>
</dbReference>
<comment type="similarity">
    <text evidence="7 8">Belongs to the SFT2 family.</text>
</comment>
<comment type="subcellular location">
    <subcellularLocation>
        <location evidence="1 8">Membrane</location>
        <topology evidence="1 8">Multi-pass membrane protein</topology>
    </subcellularLocation>
</comment>
<keyword evidence="4 8" id="KW-0653">Protein transport</keyword>
<keyword evidence="3 8" id="KW-0812">Transmembrane</keyword>
<dbReference type="InterPro" id="IPR011691">
    <property type="entry name" value="Vesicle_transpt_SFT2"/>
</dbReference>
<evidence type="ECO:0000256" key="7">
    <source>
        <dbReference type="ARBA" id="ARBA00025800"/>
    </source>
</evidence>
<dbReference type="GO" id="GO:0015031">
    <property type="term" value="P:protein transport"/>
    <property type="evidence" value="ECO:0007669"/>
    <property type="project" value="UniProtKB-KW"/>
</dbReference>
<evidence type="ECO:0000313" key="10">
    <source>
        <dbReference type="EMBL" id="KNC82926.1"/>
    </source>
</evidence>
<dbReference type="OrthoDB" id="73614at2759"/>
<dbReference type="GO" id="GO:0012505">
    <property type="term" value="C:endomembrane system"/>
    <property type="evidence" value="ECO:0007669"/>
    <property type="project" value="UniProtKB-ARBA"/>
</dbReference>
<organism evidence="10 11">
    <name type="scientific">Sphaeroforma arctica JP610</name>
    <dbReference type="NCBI Taxonomy" id="667725"/>
    <lineage>
        <taxon>Eukaryota</taxon>
        <taxon>Ichthyosporea</taxon>
        <taxon>Ichthyophonida</taxon>
        <taxon>Sphaeroforma</taxon>
    </lineage>
</organism>